<evidence type="ECO:0000313" key="2">
    <source>
        <dbReference type="Proteomes" id="UP000579605"/>
    </source>
</evidence>
<dbReference type="Proteomes" id="UP000579605">
    <property type="component" value="Unassembled WGS sequence"/>
</dbReference>
<accession>A0A852ZE80</accession>
<keyword evidence="2" id="KW-1185">Reference proteome</keyword>
<comment type="caution">
    <text evidence="1">The sequence shown here is derived from an EMBL/GenBank/DDBJ whole genome shotgun (WGS) entry which is preliminary data.</text>
</comment>
<organism evidence="1 2">
    <name type="scientific">Actinopolymorpha rutila</name>
    <dbReference type="NCBI Taxonomy" id="446787"/>
    <lineage>
        <taxon>Bacteria</taxon>
        <taxon>Bacillati</taxon>
        <taxon>Actinomycetota</taxon>
        <taxon>Actinomycetes</taxon>
        <taxon>Propionibacteriales</taxon>
        <taxon>Actinopolymorphaceae</taxon>
        <taxon>Actinopolymorpha</taxon>
    </lineage>
</organism>
<sequence length="103" mass="11319">MRPAPQTWTATGTDVFDAVLNLREQLDAVGVRLCCNGARRNAWASGMQRDMARGRFVYLLGDEPGHPGQVPALDPAPCDQVVTVQEQKNFYSSWLARRTAAGD</sequence>
<protein>
    <submittedName>
        <fullName evidence="1">Uncharacterized protein</fullName>
    </submittedName>
</protein>
<name>A0A852ZE80_9ACTN</name>
<gene>
    <name evidence="1" type="ORF">F4554_000607</name>
</gene>
<dbReference type="RefSeq" id="WP_179785946.1">
    <property type="nucleotide sequence ID" value="NZ_BAAARR010000004.1"/>
</dbReference>
<dbReference type="EMBL" id="JACBZH010000001">
    <property type="protein sequence ID" value="NYH87969.1"/>
    <property type="molecule type" value="Genomic_DNA"/>
</dbReference>
<dbReference type="AlphaFoldDB" id="A0A852ZE80"/>
<proteinExistence type="predicted"/>
<reference evidence="1 2" key="1">
    <citation type="submission" date="2020-07" db="EMBL/GenBank/DDBJ databases">
        <title>Sequencing the genomes of 1000 actinobacteria strains.</title>
        <authorList>
            <person name="Klenk H.-P."/>
        </authorList>
    </citation>
    <scope>NUCLEOTIDE SEQUENCE [LARGE SCALE GENOMIC DNA]</scope>
    <source>
        <strain evidence="1 2">DSM 18448</strain>
    </source>
</reference>
<evidence type="ECO:0000313" key="1">
    <source>
        <dbReference type="EMBL" id="NYH87969.1"/>
    </source>
</evidence>